<protein>
    <recommendedName>
        <fullName evidence="2">SWIM-type domain-containing protein</fullName>
    </recommendedName>
</protein>
<gene>
    <name evidence="3" type="ORF">BpHYR1_045147</name>
</gene>
<dbReference type="PROSITE" id="PS50966">
    <property type="entry name" value="ZF_SWIM"/>
    <property type="match status" value="1"/>
</dbReference>
<dbReference type="AlphaFoldDB" id="A0A3M7QR37"/>
<dbReference type="EMBL" id="REGN01005297">
    <property type="protein sequence ID" value="RNA13927.1"/>
    <property type="molecule type" value="Genomic_DNA"/>
</dbReference>
<organism evidence="3 4">
    <name type="scientific">Brachionus plicatilis</name>
    <name type="common">Marine rotifer</name>
    <name type="synonym">Brachionus muelleri</name>
    <dbReference type="NCBI Taxonomy" id="10195"/>
    <lineage>
        <taxon>Eukaryota</taxon>
        <taxon>Metazoa</taxon>
        <taxon>Spiralia</taxon>
        <taxon>Gnathifera</taxon>
        <taxon>Rotifera</taxon>
        <taxon>Eurotatoria</taxon>
        <taxon>Monogononta</taxon>
        <taxon>Pseudotrocha</taxon>
        <taxon>Ploima</taxon>
        <taxon>Brachionidae</taxon>
        <taxon>Brachionus</taxon>
    </lineage>
</organism>
<accession>A0A3M7QR37</accession>
<evidence type="ECO:0000259" key="2">
    <source>
        <dbReference type="PROSITE" id="PS50966"/>
    </source>
</evidence>
<keyword evidence="1" id="KW-0479">Metal-binding</keyword>
<name>A0A3M7QR37_BRAPC</name>
<feature type="domain" description="SWIM-type" evidence="2">
    <location>
        <begin position="9"/>
        <end position="45"/>
    </location>
</feature>
<reference evidence="3 4" key="1">
    <citation type="journal article" date="2018" name="Sci. Rep.">
        <title>Genomic signatures of local adaptation to the degree of environmental predictability in rotifers.</title>
        <authorList>
            <person name="Franch-Gras L."/>
            <person name="Hahn C."/>
            <person name="Garcia-Roger E.M."/>
            <person name="Carmona M.J."/>
            <person name="Serra M."/>
            <person name="Gomez A."/>
        </authorList>
    </citation>
    <scope>NUCLEOTIDE SEQUENCE [LARGE SCALE GENOMIC DNA]</scope>
    <source>
        <strain evidence="3">HYR1</strain>
    </source>
</reference>
<sequence>MISSFNSIRIVKVNRENWKLSSCTCSYWLKNYYCCHSIACCYRLKLMNFYDIGMDIPLNNKPKRGAKKKTRSLDTIFYFPIQLKFDVSSMKSKNLIDFLPLSSEQIHNLNGNEFKFNVQFNRNLAQST</sequence>
<keyword evidence="1" id="KW-0863">Zinc-finger</keyword>
<proteinExistence type="predicted"/>
<evidence type="ECO:0000313" key="3">
    <source>
        <dbReference type="EMBL" id="RNA13927.1"/>
    </source>
</evidence>
<dbReference type="Proteomes" id="UP000276133">
    <property type="component" value="Unassembled WGS sequence"/>
</dbReference>
<dbReference type="GO" id="GO:0008270">
    <property type="term" value="F:zinc ion binding"/>
    <property type="evidence" value="ECO:0007669"/>
    <property type="project" value="UniProtKB-KW"/>
</dbReference>
<keyword evidence="1" id="KW-0862">Zinc</keyword>
<keyword evidence="4" id="KW-1185">Reference proteome</keyword>
<comment type="caution">
    <text evidence="3">The sequence shown here is derived from an EMBL/GenBank/DDBJ whole genome shotgun (WGS) entry which is preliminary data.</text>
</comment>
<dbReference type="InterPro" id="IPR007527">
    <property type="entry name" value="Znf_SWIM"/>
</dbReference>
<evidence type="ECO:0000313" key="4">
    <source>
        <dbReference type="Proteomes" id="UP000276133"/>
    </source>
</evidence>
<evidence type="ECO:0000256" key="1">
    <source>
        <dbReference type="PROSITE-ProRule" id="PRU00325"/>
    </source>
</evidence>